<comment type="caution">
    <text evidence="8">The sequence shown here is derived from an EMBL/GenBank/DDBJ whole genome shotgun (WGS) entry which is preliminary data.</text>
</comment>
<dbReference type="InterPro" id="IPR000831">
    <property type="entry name" value="Trp_repress"/>
</dbReference>
<evidence type="ECO:0000256" key="5">
    <source>
        <dbReference type="ARBA" id="ARBA00023015"/>
    </source>
</evidence>
<dbReference type="PANTHER" id="PTHR38025:SF1">
    <property type="entry name" value="TRP OPERON REPRESSOR"/>
    <property type="match status" value="1"/>
</dbReference>
<dbReference type="Pfam" id="PF01371">
    <property type="entry name" value="Trp_repressor"/>
    <property type="match status" value="1"/>
</dbReference>
<dbReference type="RefSeq" id="WP_377366611.1">
    <property type="nucleotide sequence ID" value="NZ_JBHTMN010000009.1"/>
</dbReference>
<evidence type="ECO:0000256" key="1">
    <source>
        <dbReference type="ARBA" id="ARBA00004496"/>
    </source>
</evidence>
<keyword evidence="7" id="KW-0804">Transcription</keyword>
<evidence type="ECO:0000313" key="9">
    <source>
        <dbReference type="Proteomes" id="UP001597059"/>
    </source>
</evidence>
<comment type="subcellular location">
    <subcellularLocation>
        <location evidence="1">Cytoplasm</location>
    </subcellularLocation>
</comment>
<dbReference type="Gene3D" id="1.10.1270.10">
    <property type="entry name" value="TrpR-like"/>
    <property type="match status" value="1"/>
</dbReference>
<dbReference type="InterPro" id="IPR013335">
    <property type="entry name" value="Trp_repress_bac"/>
</dbReference>
<dbReference type="SUPFAM" id="SSF48295">
    <property type="entry name" value="TrpR-like"/>
    <property type="match status" value="1"/>
</dbReference>
<keyword evidence="3" id="KW-0963">Cytoplasm</keyword>
<evidence type="ECO:0000256" key="7">
    <source>
        <dbReference type="ARBA" id="ARBA00023163"/>
    </source>
</evidence>
<dbReference type="InterPro" id="IPR038116">
    <property type="entry name" value="TrpR-like_sf"/>
</dbReference>
<accession>A0ABW4B1F5</accession>
<dbReference type="InterPro" id="IPR010921">
    <property type="entry name" value="Trp_repressor/repl_initiator"/>
</dbReference>
<keyword evidence="6" id="KW-0238">DNA-binding</keyword>
<evidence type="ECO:0000256" key="4">
    <source>
        <dbReference type="ARBA" id="ARBA00022491"/>
    </source>
</evidence>
<evidence type="ECO:0000256" key="6">
    <source>
        <dbReference type="ARBA" id="ARBA00023125"/>
    </source>
</evidence>
<name>A0ABW4B1F5_9GAMM</name>
<organism evidence="8 9">
    <name type="scientific">Rhodanobacter aciditrophus</name>
    <dbReference type="NCBI Taxonomy" id="1623218"/>
    <lineage>
        <taxon>Bacteria</taxon>
        <taxon>Pseudomonadati</taxon>
        <taxon>Pseudomonadota</taxon>
        <taxon>Gammaproteobacteria</taxon>
        <taxon>Lysobacterales</taxon>
        <taxon>Rhodanobacteraceae</taxon>
        <taxon>Rhodanobacter</taxon>
    </lineage>
</organism>
<dbReference type="Proteomes" id="UP001597059">
    <property type="component" value="Unassembled WGS sequence"/>
</dbReference>
<keyword evidence="9" id="KW-1185">Reference proteome</keyword>
<reference evidence="9" key="1">
    <citation type="journal article" date="2019" name="Int. J. Syst. Evol. Microbiol.">
        <title>The Global Catalogue of Microorganisms (GCM) 10K type strain sequencing project: providing services to taxonomists for standard genome sequencing and annotation.</title>
        <authorList>
            <consortium name="The Broad Institute Genomics Platform"/>
            <consortium name="The Broad Institute Genome Sequencing Center for Infectious Disease"/>
            <person name="Wu L."/>
            <person name="Ma J."/>
        </authorList>
    </citation>
    <scope>NUCLEOTIDE SEQUENCE [LARGE SCALE GENOMIC DNA]</scope>
    <source>
        <strain evidence="9">JCM 30774</strain>
    </source>
</reference>
<dbReference type="PANTHER" id="PTHR38025">
    <property type="entry name" value="TRP OPERON REPRESSOR"/>
    <property type="match status" value="1"/>
</dbReference>
<keyword evidence="5" id="KW-0805">Transcription regulation</keyword>
<comment type="similarity">
    <text evidence="2">Belongs to the TrpR family.</text>
</comment>
<sequence>MQNLIHYFLDTPDAEVMARKLNALLTPNEISEMQHRLQIFALLEEGVPQREIAKQLGVGIATVTRGSRALKELKEHE</sequence>
<protein>
    <submittedName>
        <fullName evidence="8">Trp family transcriptional regulator</fullName>
    </submittedName>
</protein>
<evidence type="ECO:0000256" key="2">
    <source>
        <dbReference type="ARBA" id="ARBA00007027"/>
    </source>
</evidence>
<evidence type="ECO:0000313" key="8">
    <source>
        <dbReference type="EMBL" id="MFD1383383.1"/>
    </source>
</evidence>
<evidence type="ECO:0000256" key="3">
    <source>
        <dbReference type="ARBA" id="ARBA00022490"/>
    </source>
</evidence>
<proteinExistence type="inferred from homology"/>
<keyword evidence="4" id="KW-0678">Repressor</keyword>
<dbReference type="EMBL" id="JBHTMN010000009">
    <property type="protein sequence ID" value="MFD1383383.1"/>
    <property type="molecule type" value="Genomic_DNA"/>
</dbReference>
<gene>
    <name evidence="8" type="ORF">ACFQ45_08390</name>
</gene>